<keyword evidence="1" id="KW-0175">Coiled coil</keyword>
<dbReference type="GO" id="GO:0004190">
    <property type="term" value="F:aspartic-type endopeptidase activity"/>
    <property type="evidence" value="ECO:0007669"/>
    <property type="project" value="InterPro"/>
</dbReference>
<dbReference type="Gene3D" id="2.40.70.10">
    <property type="entry name" value="Acid Proteases"/>
    <property type="match status" value="1"/>
</dbReference>
<feature type="compositionally biased region" description="Basic and acidic residues" evidence="2">
    <location>
        <begin position="47"/>
        <end position="75"/>
    </location>
</feature>
<comment type="caution">
    <text evidence="4">The sequence shown here is derived from an EMBL/GenBank/DDBJ whole genome shotgun (WGS) entry which is preliminary data.</text>
</comment>
<dbReference type="PANTHER" id="PTHR12917:SF18">
    <property type="entry name" value="DNA DAMAGE-INDUCIBLE PROTEIN 1-LIKE"/>
    <property type="match status" value="1"/>
</dbReference>
<feature type="compositionally biased region" description="Basic and acidic residues" evidence="2">
    <location>
        <begin position="733"/>
        <end position="749"/>
    </location>
</feature>
<dbReference type="AlphaFoldDB" id="A0A6A6MN04"/>
<feature type="region of interest" description="Disordered" evidence="2">
    <location>
        <begin position="650"/>
        <end position="771"/>
    </location>
</feature>
<feature type="region of interest" description="Disordered" evidence="2">
    <location>
        <begin position="20"/>
        <end position="75"/>
    </location>
</feature>
<feature type="compositionally biased region" description="Basic and acidic residues" evidence="2">
    <location>
        <begin position="663"/>
        <end position="672"/>
    </location>
</feature>
<feature type="region of interest" description="Disordered" evidence="2">
    <location>
        <begin position="424"/>
        <end position="486"/>
    </location>
</feature>
<feature type="compositionally biased region" description="Basic and acidic residues" evidence="2">
    <location>
        <begin position="424"/>
        <end position="481"/>
    </location>
</feature>
<sequence>MRFRGAGGVLGVCWASRAMGGPKRGSWAKSGAQRARRACGPRGSSARADKARNEVHRAGAGARERQGRAGQRTETRAEVGIRAEVISELRLLLKVTMADQSEITLGVGVAPMVVEHEGGRRKGRGKSRDPSRAREDLGDLEKRLAKVELHLVDGEERFEEVDTRLMELDERTEELRGDMQGALNAAFDKLASEGESLRLSQMGEIAALRDENRSLKEQLEWAMGKLKEVEQQVSLVAMAVARGGVATTSGASLVIPSRVEVPKPSMYSGARNAKEIDNFLWSLEQYFRAIGITDDAKKVDHAPLYLVDTAMVWWRRRHGDMEKGLCTIASWDEFKRELKRQFYPENAAHEARARLRRLSHRGSIRDYVKEFMETLLEIPDYPDAEALFAFTDGLQTWARLEIERRGALDLATAISIAESLVEFQRSERSRSSPQKDRSEGGDSRGKDGSSKPKEVQPRSQGKTEKSKLSALVEEREERPFQPREATMGSLQLSALKVQEKGTVNVEKGRPFVQIEVGGQKLRALLDTGASHNFLTVEEAKRLGIPYEREMGWLKAVNSTPNLIHGVARDTKVRIGDWRGTLDFFIVSMDDSPCILGVEFVDRAKAIPMLFANSMCITEGGGTCVVPLLRGKASNTLATMHVEMHDPSLAAQGEKQHGKGGGTPKKDLKECKRGHTPKLQKGPPPREKVDCARGNAVARSPREESPSRQEGPRRHRSRKSRRKCKAEGRAGALSHRDEGGTAGAQREKARSNTAVHAGRHGRRSKRRGRRAD</sequence>
<organism evidence="4 5">
    <name type="scientific">Hevea brasiliensis</name>
    <name type="common">Para rubber tree</name>
    <name type="synonym">Siphonia brasiliensis</name>
    <dbReference type="NCBI Taxonomy" id="3981"/>
    <lineage>
        <taxon>Eukaryota</taxon>
        <taxon>Viridiplantae</taxon>
        <taxon>Streptophyta</taxon>
        <taxon>Embryophyta</taxon>
        <taxon>Tracheophyta</taxon>
        <taxon>Spermatophyta</taxon>
        <taxon>Magnoliopsida</taxon>
        <taxon>eudicotyledons</taxon>
        <taxon>Gunneridae</taxon>
        <taxon>Pentapetalae</taxon>
        <taxon>rosids</taxon>
        <taxon>fabids</taxon>
        <taxon>Malpighiales</taxon>
        <taxon>Euphorbiaceae</taxon>
        <taxon>Crotonoideae</taxon>
        <taxon>Micrandreae</taxon>
        <taxon>Hevea</taxon>
    </lineage>
</organism>
<dbReference type="InterPro" id="IPR005162">
    <property type="entry name" value="Retrotrans_gag_dom"/>
</dbReference>
<evidence type="ECO:0000313" key="5">
    <source>
        <dbReference type="Proteomes" id="UP000467840"/>
    </source>
</evidence>
<dbReference type="PANTHER" id="PTHR12917">
    <property type="entry name" value="ASPARTYL PROTEASE DDI-RELATED"/>
    <property type="match status" value="1"/>
</dbReference>
<feature type="compositionally biased region" description="Basic residues" evidence="2">
    <location>
        <begin position="756"/>
        <end position="771"/>
    </location>
</feature>
<gene>
    <name evidence="4" type="ORF">GH714_012837</name>
</gene>
<evidence type="ECO:0000256" key="2">
    <source>
        <dbReference type="SAM" id="MobiDB-lite"/>
    </source>
</evidence>
<feature type="region of interest" description="Disordered" evidence="2">
    <location>
        <begin position="116"/>
        <end position="137"/>
    </location>
</feature>
<name>A0A6A6MN04_HEVBR</name>
<feature type="domain" description="Retrotransposon gag" evidence="3">
    <location>
        <begin position="302"/>
        <end position="395"/>
    </location>
</feature>
<dbReference type="Pfam" id="PF03732">
    <property type="entry name" value="Retrotrans_gag"/>
    <property type="match status" value="1"/>
</dbReference>
<feature type="coiled-coil region" evidence="1">
    <location>
        <begin position="205"/>
        <end position="232"/>
    </location>
</feature>
<dbReference type="CDD" id="cd00303">
    <property type="entry name" value="retropepsin_like"/>
    <property type="match status" value="1"/>
</dbReference>
<proteinExistence type="predicted"/>
<dbReference type="EMBL" id="JAAGAX010000005">
    <property type="protein sequence ID" value="KAF2313713.1"/>
    <property type="molecule type" value="Genomic_DNA"/>
</dbReference>
<keyword evidence="5" id="KW-1185">Reference proteome</keyword>
<accession>A0A6A6MN04</accession>
<dbReference type="InterPro" id="IPR001969">
    <property type="entry name" value="Aspartic_peptidase_AS"/>
</dbReference>
<dbReference type="InterPro" id="IPR021109">
    <property type="entry name" value="Peptidase_aspartic_dom_sf"/>
</dbReference>
<dbReference type="PROSITE" id="PS00141">
    <property type="entry name" value="ASP_PROTEASE"/>
    <property type="match status" value="1"/>
</dbReference>
<evidence type="ECO:0000313" key="4">
    <source>
        <dbReference type="EMBL" id="KAF2313713.1"/>
    </source>
</evidence>
<dbReference type="Proteomes" id="UP000467840">
    <property type="component" value="Chromosome 15"/>
</dbReference>
<dbReference type="Pfam" id="PF13650">
    <property type="entry name" value="Asp_protease_2"/>
    <property type="match status" value="1"/>
</dbReference>
<protein>
    <recommendedName>
        <fullName evidence="3">Retrotransposon gag domain-containing protein</fullName>
    </recommendedName>
</protein>
<evidence type="ECO:0000256" key="1">
    <source>
        <dbReference type="SAM" id="Coils"/>
    </source>
</evidence>
<evidence type="ECO:0000259" key="3">
    <source>
        <dbReference type="Pfam" id="PF03732"/>
    </source>
</evidence>
<dbReference type="SUPFAM" id="SSF50630">
    <property type="entry name" value="Acid proteases"/>
    <property type="match status" value="1"/>
</dbReference>
<feature type="compositionally biased region" description="Basic residues" evidence="2">
    <location>
        <begin position="712"/>
        <end position="723"/>
    </location>
</feature>
<feature type="compositionally biased region" description="Basic and acidic residues" evidence="2">
    <location>
        <begin position="699"/>
        <end position="711"/>
    </location>
</feature>
<reference evidence="4 5" key="1">
    <citation type="journal article" date="2020" name="Mol. Plant">
        <title>The Chromosome-Based Rubber Tree Genome Provides New Insights into Spurge Genome Evolution and Rubber Biosynthesis.</title>
        <authorList>
            <person name="Liu J."/>
            <person name="Shi C."/>
            <person name="Shi C.C."/>
            <person name="Li W."/>
            <person name="Zhang Q.J."/>
            <person name="Zhang Y."/>
            <person name="Li K."/>
            <person name="Lu H.F."/>
            <person name="Shi C."/>
            <person name="Zhu S.T."/>
            <person name="Xiao Z.Y."/>
            <person name="Nan H."/>
            <person name="Yue Y."/>
            <person name="Zhu X.G."/>
            <person name="Wu Y."/>
            <person name="Hong X.N."/>
            <person name="Fan G.Y."/>
            <person name="Tong Y."/>
            <person name="Zhang D."/>
            <person name="Mao C.L."/>
            <person name="Liu Y.L."/>
            <person name="Hao S.J."/>
            <person name="Liu W.Q."/>
            <person name="Lv M.Q."/>
            <person name="Zhang H.B."/>
            <person name="Liu Y."/>
            <person name="Hu-Tang G.R."/>
            <person name="Wang J.P."/>
            <person name="Wang J.H."/>
            <person name="Sun Y.H."/>
            <person name="Ni S.B."/>
            <person name="Chen W.B."/>
            <person name="Zhang X.C."/>
            <person name="Jiao Y.N."/>
            <person name="Eichler E.E."/>
            <person name="Li G.H."/>
            <person name="Liu X."/>
            <person name="Gao L.Z."/>
        </authorList>
    </citation>
    <scope>NUCLEOTIDE SEQUENCE [LARGE SCALE GENOMIC DNA]</scope>
    <source>
        <strain evidence="5">cv. GT1</strain>
        <tissue evidence="4">Leaf</tissue>
    </source>
</reference>
<dbReference type="GO" id="GO:0006508">
    <property type="term" value="P:proteolysis"/>
    <property type="evidence" value="ECO:0007669"/>
    <property type="project" value="InterPro"/>
</dbReference>